<evidence type="ECO:0000259" key="1">
    <source>
        <dbReference type="Pfam" id="PF24696"/>
    </source>
</evidence>
<evidence type="ECO:0000313" key="4">
    <source>
        <dbReference type="EMBL" id="CAB4910414.1"/>
    </source>
</evidence>
<dbReference type="EMBL" id="CAEZYR010000076">
    <property type="protein sequence ID" value="CAB4754386.1"/>
    <property type="molecule type" value="Genomic_DNA"/>
</dbReference>
<dbReference type="Pfam" id="PF24696">
    <property type="entry name" value="UGSC"/>
    <property type="match status" value="1"/>
</dbReference>
<gene>
    <name evidence="2" type="ORF">UFOPK2754_01998</name>
    <name evidence="3" type="ORF">UFOPK3139_00857</name>
    <name evidence="4" type="ORF">UFOPK3543_01461</name>
    <name evidence="5" type="ORF">UFOPK3967_01037</name>
</gene>
<dbReference type="EMBL" id="CAFBOS010000050">
    <property type="protein sequence ID" value="CAB4991596.1"/>
    <property type="molecule type" value="Genomic_DNA"/>
</dbReference>
<proteinExistence type="predicted"/>
<sequence length="60" mass="6613">MVVVTAEFDRFATQIATHHGHPSLRKLVLPYPLEGLPEQELLQIATDAYPTLRDLIGAAS</sequence>
<protein>
    <submittedName>
        <fullName evidence="3">Unannotated protein</fullName>
    </submittedName>
</protein>
<feature type="domain" description="UGSC-like" evidence="1">
    <location>
        <begin position="2"/>
        <end position="56"/>
    </location>
</feature>
<evidence type="ECO:0000313" key="5">
    <source>
        <dbReference type="EMBL" id="CAB4991596.1"/>
    </source>
</evidence>
<accession>A0A6J6ZR89</accession>
<evidence type="ECO:0000313" key="2">
    <source>
        <dbReference type="EMBL" id="CAB4754386.1"/>
    </source>
</evidence>
<dbReference type="InterPro" id="IPR057767">
    <property type="entry name" value="UGSC-like_dom"/>
</dbReference>
<organism evidence="3">
    <name type="scientific">freshwater metagenome</name>
    <dbReference type="NCBI Taxonomy" id="449393"/>
    <lineage>
        <taxon>unclassified sequences</taxon>
        <taxon>metagenomes</taxon>
        <taxon>ecological metagenomes</taxon>
    </lineage>
</organism>
<dbReference type="AlphaFoldDB" id="A0A6J6ZR89"/>
<dbReference type="EMBL" id="CAFABA010000025">
    <property type="protein sequence ID" value="CAB4823533.1"/>
    <property type="molecule type" value="Genomic_DNA"/>
</dbReference>
<dbReference type="EMBL" id="CAFBMH010000049">
    <property type="protein sequence ID" value="CAB4910414.1"/>
    <property type="molecule type" value="Genomic_DNA"/>
</dbReference>
<evidence type="ECO:0000313" key="3">
    <source>
        <dbReference type="EMBL" id="CAB4823533.1"/>
    </source>
</evidence>
<reference evidence="3" key="1">
    <citation type="submission" date="2020-05" db="EMBL/GenBank/DDBJ databases">
        <authorList>
            <person name="Chiriac C."/>
            <person name="Salcher M."/>
            <person name="Ghai R."/>
            <person name="Kavagutti S V."/>
        </authorList>
    </citation>
    <scope>NUCLEOTIDE SEQUENCE</scope>
</reference>
<name>A0A6J6ZR89_9ZZZZ</name>